<sequence length="200" mass="21523">MTTSLHLPGHADEALAGPGTRVLHALHVAGWLATERFEVWGVADAGTALALLQDDGLVRLVKSPRGELYGLTPDGTQRAKDLLAAWRKDASPEERSGARSALAGFEAHDSSLKHLVTDYQRQGDGIGEKLAAFDADAAAAVDAVGAAHPLWESYPARLRSALDRVRDGDTAYVTSPLVESYHTVWHLAHRDMRLLCADLT</sequence>
<evidence type="ECO:0000313" key="2">
    <source>
        <dbReference type="Proteomes" id="UP000322927"/>
    </source>
</evidence>
<dbReference type="Proteomes" id="UP000322927">
    <property type="component" value="Chromosome"/>
</dbReference>
<dbReference type="AlphaFoldDB" id="A0A5P2BVK7"/>
<evidence type="ECO:0008006" key="3">
    <source>
        <dbReference type="Google" id="ProtNLM"/>
    </source>
</evidence>
<dbReference type="EMBL" id="CP029192">
    <property type="protein sequence ID" value="QES34525.1"/>
    <property type="molecule type" value="Genomic_DNA"/>
</dbReference>
<proteinExistence type="predicted"/>
<accession>A0A5P2BVK7</accession>
<protein>
    <recommendedName>
        <fullName evidence="3">Transcriptional regulator</fullName>
    </recommendedName>
</protein>
<name>A0A5P2BVK7_STRVZ</name>
<organism evidence="1 2">
    <name type="scientific">Streptomyces venezuelae</name>
    <dbReference type="NCBI Taxonomy" id="54571"/>
    <lineage>
        <taxon>Bacteria</taxon>
        <taxon>Bacillati</taxon>
        <taxon>Actinomycetota</taxon>
        <taxon>Actinomycetes</taxon>
        <taxon>Kitasatosporales</taxon>
        <taxon>Streptomycetaceae</taxon>
        <taxon>Streptomyces</taxon>
    </lineage>
</organism>
<dbReference type="OrthoDB" id="3568381at2"/>
<gene>
    <name evidence="1" type="ORF">DEJ48_14960</name>
</gene>
<dbReference type="RefSeq" id="WP_150216595.1">
    <property type="nucleotide sequence ID" value="NZ_CP029192.1"/>
</dbReference>
<evidence type="ECO:0000313" key="1">
    <source>
        <dbReference type="EMBL" id="QES34525.1"/>
    </source>
</evidence>
<reference evidence="1 2" key="1">
    <citation type="submission" date="2018-05" db="EMBL/GenBank/DDBJ databases">
        <title>Streptomyces venezuelae.</title>
        <authorList>
            <person name="Kim W."/>
            <person name="Lee N."/>
            <person name="Cho B.-K."/>
        </authorList>
    </citation>
    <scope>NUCLEOTIDE SEQUENCE [LARGE SCALE GENOMIC DNA]</scope>
    <source>
        <strain evidence="1 2">ATCC 14584</strain>
    </source>
</reference>